<evidence type="ECO:0000256" key="2">
    <source>
        <dbReference type="ARBA" id="ARBA00022723"/>
    </source>
</evidence>
<dbReference type="InterPro" id="IPR040442">
    <property type="entry name" value="Pyrv_kinase-like_dom_sf"/>
</dbReference>
<dbReference type="Pfam" id="PF03328">
    <property type="entry name" value="HpcH_HpaI"/>
    <property type="match status" value="1"/>
</dbReference>
<dbReference type="InterPro" id="IPR005000">
    <property type="entry name" value="Aldolase/citrate-lyase_domain"/>
</dbReference>
<dbReference type="GO" id="GO:0006107">
    <property type="term" value="P:oxaloacetate metabolic process"/>
    <property type="evidence" value="ECO:0007669"/>
    <property type="project" value="TreeGrafter"/>
</dbReference>
<dbReference type="InterPro" id="IPR011206">
    <property type="entry name" value="Citrate_lyase_beta/mcl1/mcl2"/>
</dbReference>
<feature type="domain" description="HpcH/HpaI aldolase/citrate lyase" evidence="6">
    <location>
        <begin position="15"/>
        <end position="256"/>
    </location>
</feature>
<keyword evidence="7" id="KW-0456">Lyase</keyword>
<reference evidence="7 8" key="1">
    <citation type="submission" date="2017-05" db="EMBL/GenBank/DDBJ databases">
        <title>Complete and WGS of Bordetella genogroups.</title>
        <authorList>
            <person name="Spilker T."/>
            <person name="LiPuma J."/>
        </authorList>
    </citation>
    <scope>NUCLEOTIDE SEQUENCE [LARGE SCALE GENOMIC DNA]</scope>
    <source>
        <strain evidence="7 8">AU17164</strain>
    </source>
</reference>
<dbReference type="PIRSF" id="PIRSF015582">
    <property type="entry name" value="Cit_lyase_B"/>
    <property type="match status" value="1"/>
</dbReference>
<evidence type="ECO:0000256" key="3">
    <source>
        <dbReference type="ARBA" id="ARBA00022842"/>
    </source>
</evidence>
<evidence type="ECO:0000256" key="1">
    <source>
        <dbReference type="ARBA" id="ARBA00001946"/>
    </source>
</evidence>
<organism evidence="7 8">
    <name type="scientific">Bordetella genomosp. 9</name>
    <dbReference type="NCBI Taxonomy" id="1416803"/>
    <lineage>
        <taxon>Bacteria</taxon>
        <taxon>Pseudomonadati</taxon>
        <taxon>Pseudomonadota</taxon>
        <taxon>Betaproteobacteria</taxon>
        <taxon>Burkholderiales</taxon>
        <taxon>Alcaligenaceae</taxon>
        <taxon>Bordetella</taxon>
    </lineage>
</organism>
<keyword evidence="3 5" id="KW-0460">Magnesium</keyword>
<dbReference type="SUPFAM" id="SSF51621">
    <property type="entry name" value="Phosphoenolpyruvate/pyruvate domain"/>
    <property type="match status" value="1"/>
</dbReference>
<comment type="cofactor">
    <cofactor evidence="1">
        <name>Mg(2+)</name>
        <dbReference type="ChEBI" id="CHEBI:18420"/>
    </cofactor>
</comment>
<dbReference type="EMBL" id="CP021109">
    <property type="protein sequence ID" value="ARP88300.1"/>
    <property type="molecule type" value="Genomic_DNA"/>
</dbReference>
<name>A0A1W6Z4L2_9BORD</name>
<accession>A0A1W6Z4L2</accession>
<dbReference type="GO" id="GO:0016829">
    <property type="term" value="F:lyase activity"/>
    <property type="evidence" value="ECO:0007669"/>
    <property type="project" value="UniProtKB-KW"/>
</dbReference>
<dbReference type="Proteomes" id="UP000194139">
    <property type="component" value="Chromosome"/>
</dbReference>
<feature type="binding site" evidence="4">
    <location>
        <position position="74"/>
    </location>
    <ligand>
        <name>substrate</name>
    </ligand>
</feature>
<protein>
    <submittedName>
        <fullName evidence="7">CoA ester lyase</fullName>
    </submittedName>
</protein>
<feature type="binding site" evidence="5">
    <location>
        <position position="138"/>
    </location>
    <ligand>
        <name>Mg(2+)</name>
        <dbReference type="ChEBI" id="CHEBI:18420"/>
    </ligand>
</feature>
<gene>
    <name evidence="7" type="ORF">CAL13_20340</name>
</gene>
<dbReference type="GO" id="GO:0000287">
    <property type="term" value="F:magnesium ion binding"/>
    <property type="evidence" value="ECO:0007669"/>
    <property type="project" value="TreeGrafter"/>
</dbReference>
<feature type="binding site" evidence="4">
    <location>
        <position position="138"/>
    </location>
    <ligand>
        <name>substrate</name>
    </ligand>
</feature>
<dbReference type="Gene3D" id="3.20.20.60">
    <property type="entry name" value="Phosphoenolpyruvate-binding domains"/>
    <property type="match status" value="1"/>
</dbReference>
<evidence type="ECO:0000313" key="7">
    <source>
        <dbReference type="EMBL" id="ARP88300.1"/>
    </source>
</evidence>
<feature type="binding site" evidence="5">
    <location>
        <position position="165"/>
    </location>
    <ligand>
        <name>Mg(2+)</name>
        <dbReference type="ChEBI" id="CHEBI:18420"/>
    </ligand>
</feature>
<evidence type="ECO:0000256" key="5">
    <source>
        <dbReference type="PIRSR" id="PIRSR015582-2"/>
    </source>
</evidence>
<evidence type="ECO:0000256" key="4">
    <source>
        <dbReference type="PIRSR" id="PIRSR015582-1"/>
    </source>
</evidence>
<proteinExistence type="predicted"/>
<dbReference type="AlphaFoldDB" id="A0A1W6Z4L2"/>
<keyword evidence="8" id="KW-1185">Reference proteome</keyword>
<dbReference type="PANTHER" id="PTHR32308">
    <property type="entry name" value="LYASE BETA SUBUNIT, PUTATIVE (AFU_ORTHOLOGUE AFUA_4G13030)-RELATED"/>
    <property type="match status" value="1"/>
</dbReference>
<dbReference type="OrthoDB" id="348111at2"/>
<dbReference type="PANTHER" id="PTHR32308:SF10">
    <property type="entry name" value="CITRATE LYASE SUBUNIT BETA"/>
    <property type="match status" value="1"/>
</dbReference>
<sequence length="326" mass="35486">MPPASHRPERLHRSELAVPATNPRFFAKAAASAADVVFLDLEDAVAPHAKDEARANAVAALNEVDWGGKTMAVRVNGLDTPWAHRDIVDVARLAPRLDLILLPKAGSGFDVRFVDQLLTLIERETGRPTQIGIEVLIETAMGVANAEAIAQGSPRLEAMIFGVGDYTVDMRTYDDVFGLPSPRYAVLTGNAHGGARERHWNDQWHFAMARIANACRAYGLRPVDGPYTDFRDAEGYRASAQRAAALGFEGKWAIHPSQIELANEAFSPTPAQREWAARIAKLIEDTNRTGQGAVGDDGVLVDMAHLKQARQIARRQALIERMAAGA</sequence>
<evidence type="ECO:0000259" key="6">
    <source>
        <dbReference type="Pfam" id="PF03328"/>
    </source>
</evidence>
<keyword evidence="2 5" id="KW-0479">Metal-binding</keyword>
<evidence type="ECO:0000313" key="8">
    <source>
        <dbReference type="Proteomes" id="UP000194139"/>
    </source>
</evidence>
<dbReference type="InterPro" id="IPR015813">
    <property type="entry name" value="Pyrv/PenolPyrv_kinase-like_dom"/>
</dbReference>